<dbReference type="AlphaFoldDB" id="A0A0M0G6F0"/>
<proteinExistence type="predicted"/>
<dbReference type="RefSeq" id="WP_053432832.1">
    <property type="nucleotide sequence ID" value="NZ_LGUF01000007.1"/>
</dbReference>
<keyword evidence="3" id="KW-1185">Reference proteome</keyword>
<feature type="coiled-coil region" evidence="1">
    <location>
        <begin position="6"/>
        <end position="68"/>
    </location>
</feature>
<sequence>MQKLTLAEAVKLKSVLAKRIHELEEKMDRVAFAEIEKGSKIPGTARSLAMVEKEMDDVRKDMRLLDKLVYKANIENEITFHNESMPIVEAIELATQYRAKARKFKEYGTAAKEEFLYSVSENVSMVKLALFDPEQYRLKGLEAERQANRLSNLINNKNYLIELEFDSEKYF</sequence>
<evidence type="ECO:0000313" key="2">
    <source>
        <dbReference type="EMBL" id="KON85445.1"/>
    </source>
</evidence>
<reference evidence="3" key="1">
    <citation type="submission" date="2015-07" db="EMBL/GenBank/DDBJ databases">
        <title>Fjat-10036 dsm4.</title>
        <authorList>
            <person name="Liu B."/>
            <person name="Wang J."/>
            <person name="Zhu Y."/>
            <person name="Liu G."/>
            <person name="Chen Q."/>
            <person name="Chen Z."/>
            <person name="Lan J."/>
            <person name="Che J."/>
            <person name="Ge C."/>
            <person name="Shi H."/>
            <person name="Pan Z."/>
            <person name="Liu X."/>
        </authorList>
    </citation>
    <scope>NUCLEOTIDE SEQUENCE [LARGE SCALE GENOMIC DNA]</scope>
    <source>
        <strain evidence="3">DSM 4</strain>
    </source>
</reference>
<dbReference type="PATRIC" id="fig|1459.3.peg.54"/>
<dbReference type="OrthoDB" id="2352801at2"/>
<evidence type="ECO:0000256" key="1">
    <source>
        <dbReference type="SAM" id="Coils"/>
    </source>
</evidence>
<protein>
    <submittedName>
        <fullName evidence="2">Uncharacterized protein</fullName>
    </submittedName>
</protein>
<dbReference type="Proteomes" id="UP000037109">
    <property type="component" value="Unassembled WGS sequence"/>
</dbReference>
<dbReference type="EMBL" id="LGUF01000007">
    <property type="protein sequence ID" value="KON85445.1"/>
    <property type="molecule type" value="Genomic_DNA"/>
</dbReference>
<gene>
    <name evidence="2" type="ORF">AF332_00175</name>
</gene>
<dbReference type="Gene3D" id="6.10.320.10">
    <property type="match status" value="1"/>
</dbReference>
<organism evidence="2 3">
    <name type="scientific">Sporosarcina globispora</name>
    <name type="common">Bacillus globisporus</name>
    <dbReference type="NCBI Taxonomy" id="1459"/>
    <lineage>
        <taxon>Bacteria</taxon>
        <taxon>Bacillati</taxon>
        <taxon>Bacillota</taxon>
        <taxon>Bacilli</taxon>
        <taxon>Bacillales</taxon>
        <taxon>Caryophanaceae</taxon>
        <taxon>Sporosarcina</taxon>
    </lineage>
</organism>
<accession>A0A0M0G6F0</accession>
<name>A0A0M0G6F0_SPOGL</name>
<keyword evidence="1" id="KW-0175">Coiled coil</keyword>
<comment type="caution">
    <text evidence="2">The sequence shown here is derived from an EMBL/GenBank/DDBJ whole genome shotgun (WGS) entry which is preliminary data.</text>
</comment>
<evidence type="ECO:0000313" key="3">
    <source>
        <dbReference type="Proteomes" id="UP000037109"/>
    </source>
</evidence>